<organism evidence="2 3">
    <name type="scientific">Spiroplasma mirum ATCC 29335</name>
    <dbReference type="NCBI Taxonomy" id="838561"/>
    <lineage>
        <taxon>Bacteria</taxon>
        <taxon>Bacillati</taxon>
        <taxon>Mycoplasmatota</taxon>
        <taxon>Mollicutes</taxon>
        <taxon>Entomoplasmatales</taxon>
        <taxon>Spiroplasmataceae</taxon>
        <taxon>Spiroplasma</taxon>
    </lineage>
</organism>
<gene>
    <name evidence="2" type="ORF">P344_02180</name>
</gene>
<dbReference type="InterPro" id="IPR046348">
    <property type="entry name" value="SIS_dom_sf"/>
</dbReference>
<dbReference type="GO" id="GO:0003700">
    <property type="term" value="F:DNA-binding transcription factor activity"/>
    <property type="evidence" value="ECO:0007669"/>
    <property type="project" value="InterPro"/>
</dbReference>
<dbReference type="CDD" id="cd05013">
    <property type="entry name" value="SIS_RpiR"/>
    <property type="match status" value="1"/>
</dbReference>
<dbReference type="HOGENOM" id="CLU_2384677_0_0_14"/>
<dbReference type="Proteomes" id="UP000019260">
    <property type="component" value="Chromosome"/>
</dbReference>
<feature type="domain" description="SIS" evidence="1">
    <location>
        <begin position="1"/>
        <end position="94"/>
    </location>
</feature>
<dbReference type="KEGG" id="smia:P344_02180"/>
<dbReference type="GO" id="GO:0003677">
    <property type="term" value="F:DNA binding"/>
    <property type="evidence" value="ECO:0007669"/>
    <property type="project" value="InterPro"/>
</dbReference>
<evidence type="ECO:0000259" key="1">
    <source>
        <dbReference type="PROSITE" id="PS51464"/>
    </source>
</evidence>
<protein>
    <recommendedName>
        <fullName evidence="1">SIS domain-containing protein</fullName>
    </recommendedName>
</protein>
<dbReference type="PANTHER" id="PTHR30514:SF1">
    <property type="entry name" value="HTH-TYPE TRANSCRIPTIONAL REGULATOR HEXR-RELATED"/>
    <property type="match status" value="1"/>
</dbReference>
<dbReference type="SUPFAM" id="SSF53697">
    <property type="entry name" value="SIS domain"/>
    <property type="match status" value="1"/>
</dbReference>
<dbReference type="PATRIC" id="fig|838561.3.peg.419"/>
<dbReference type="GO" id="GO:1901135">
    <property type="term" value="P:carbohydrate derivative metabolic process"/>
    <property type="evidence" value="ECO:0007669"/>
    <property type="project" value="InterPro"/>
</dbReference>
<dbReference type="STRING" id="838561.P344_02180"/>
<accession>W6AVP8</accession>
<dbReference type="EMBL" id="CP006720">
    <property type="protein sequence ID" value="AHI57784.1"/>
    <property type="molecule type" value="Genomic_DNA"/>
</dbReference>
<dbReference type="InterPro" id="IPR035472">
    <property type="entry name" value="RpiR-like_SIS"/>
</dbReference>
<dbReference type="GO" id="GO:0097367">
    <property type="term" value="F:carbohydrate derivative binding"/>
    <property type="evidence" value="ECO:0007669"/>
    <property type="project" value="InterPro"/>
</dbReference>
<dbReference type="Pfam" id="PF01380">
    <property type="entry name" value="SIS"/>
    <property type="match status" value="1"/>
</dbReference>
<dbReference type="PANTHER" id="PTHR30514">
    <property type="entry name" value="GLUCOKINASE"/>
    <property type="match status" value="1"/>
</dbReference>
<dbReference type="PROSITE" id="PS51464">
    <property type="entry name" value="SIS"/>
    <property type="match status" value="1"/>
</dbReference>
<keyword evidence="3" id="KW-1185">Reference proteome</keyword>
<reference evidence="2 3" key="1">
    <citation type="submission" date="2013-09" db="EMBL/GenBank/DDBJ databases">
        <title>Complete genome sequence of Spiroplasma mirum suckling mouse cataract agent.</title>
        <authorList>
            <person name="Landry C.A."/>
            <person name="Bastian F.O."/>
            <person name="Thune R.L."/>
        </authorList>
    </citation>
    <scope>NUCLEOTIDE SEQUENCE [LARGE SCALE GENOMIC DNA]</scope>
    <source>
        <strain evidence="2 3">SMCA</strain>
    </source>
</reference>
<dbReference type="Gene3D" id="3.40.50.10490">
    <property type="entry name" value="Glucose-6-phosphate isomerase like protein, domain 1"/>
    <property type="match status" value="1"/>
</dbReference>
<name>W6AVP8_9MOLU</name>
<dbReference type="InterPro" id="IPR047640">
    <property type="entry name" value="RpiR-like"/>
</dbReference>
<dbReference type="AlphaFoldDB" id="W6AVP8"/>
<evidence type="ECO:0000313" key="3">
    <source>
        <dbReference type="Proteomes" id="UP000019260"/>
    </source>
</evidence>
<sequence length="94" mass="10620">MGTYNFVKDFQEKILRLGFNAISVNDFHNGYFLAKNSTSEDLTIVVLYSGETQDLIKLARIAQENECPILLVCKKANNTIIKIADYQITISSNE</sequence>
<proteinExistence type="predicted"/>
<dbReference type="RefSeq" id="WP_025317177.1">
    <property type="nucleotide sequence ID" value="NZ_CP002082.1"/>
</dbReference>
<dbReference type="InterPro" id="IPR001347">
    <property type="entry name" value="SIS_dom"/>
</dbReference>
<dbReference type="eggNOG" id="COG1737">
    <property type="taxonomic scope" value="Bacteria"/>
</dbReference>
<evidence type="ECO:0000313" key="2">
    <source>
        <dbReference type="EMBL" id="AHI57784.1"/>
    </source>
</evidence>